<keyword evidence="4" id="KW-0808">Transferase</keyword>
<evidence type="ECO:0000313" key="10">
    <source>
        <dbReference type="EMBL" id="GGL72036.1"/>
    </source>
</evidence>
<keyword evidence="13" id="KW-1185">Reference proteome</keyword>
<keyword evidence="3" id="KW-0328">Glycosyltransferase</keyword>
<dbReference type="AlphaFoldDB" id="A0A846LJI6"/>
<feature type="transmembrane region" description="Helical" evidence="9">
    <location>
        <begin position="323"/>
        <end position="341"/>
    </location>
</feature>
<reference evidence="10" key="4">
    <citation type="submission" date="2024-05" db="EMBL/GenBank/DDBJ databases">
        <authorList>
            <person name="Sun Q."/>
            <person name="Zhou Y."/>
        </authorList>
    </citation>
    <scope>NUCLEOTIDE SEQUENCE</scope>
    <source>
        <strain evidence="10">CGMCC 4.5581</strain>
    </source>
</reference>
<dbReference type="PANTHER" id="PTHR33908">
    <property type="entry name" value="MANNOSYLTRANSFERASE YKCB-RELATED"/>
    <property type="match status" value="1"/>
</dbReference>
<comment type="subcellular location">
    <subcellularLocation>
        <location evidence="1">Cell membrane</location>
        <topology evidence="1">Multi-pass membrane protein</topology>
    </subcellularLocation>
</comment>
<keyword evidence="5 9" id="KW-0812">Transmembrane</keyword>
<dbReference type="EMBL" id="BMMI01000005">
    <property type="protein sequence ID" value="GGL72036.1"/>
    <property type="molecule type" value="Genomic_DNA"/>
</dbReference>
<evidence type="ECO:0000256" key="6">
    <source>
        <dbReference type="ARBA" id="ARBA00022989"/>
    </source>
</evidence>
<evidence type="ECO:0000256" key="3">
    <source>
        <dbReference type="ARBA" id="ARBA00022676"/>
    </source>
</evidence>
<feature type="transmembrane region" description="Helical" evidence="9">
    <location>
        <begin position="378"/>
        <end position="398"/>
    </location>
</feature>
<dbReference type="GO" id="GO:0016763">
    <property type="term" value="F:pentosyltransferase activity"/>
    <property type="evidence" value="ECO:0007669"/>
    <property type="project" value="TreeGrafter"/>
</dbReference>
<dbReference type="Proteomes" id="UP000648663">
    <property type="component" value="Unassembled WGS sequence"/>
</dbReference>
<name>A0A846LJI6_9ACTN</name>
<reference evidence="10" key="1">
    <citation type="journal article" date="2014" name="Int. J. Syst. Evol. Microbiol.">
        <title>Complete genome of a new Firmicutes species belonging to the dominant human colonic microbiota ('Ruminococcus bicirculans') reveals two chromosomes and a selective capacity to utilize plant glucans.</title>
        <authorList>
            <consortium name="NISC Comparative Sequencing Program"/>
            <person name="Wegmann U."/>
            <person name="Louis P."/>
            <person name="Goesmann A."/>
            <person name="Henrissat B."/>
            <person name="Duncan S.H."/>
            <person name="Flint H.J."/>
        </authorList>
    </citation>
    <scope>NUCLEOTIDE SEQUENCE</scope>
    <source>
        <strain evidence="10">CGMCC 4.5581</strain>
    </source>
</reference>
<reference evidence="11 12" key="3">
    <citation type="submission" date="2020-02" db="EMBL/GenBank/DDBJ databases">
        <title>Sequencing the genomes of 1000 actinobacteria strains.</title>
        <authorList>
            <person name="Klenk H.-P."/>
        </authorList>
    </citation>
    <scope>NUCLEOTIDE SEQUENCE [LARGE SCALE GENOMIC DNA]</scope>
    <source>
        <strain evidence="11 12">DSM 45201</strain>
    </source>
</reference>
<dbReference type="GO" id="GO:0009103">
    <property type="term" value="P:lipopolysaccharide biosynthetic process"/>
    <property type="evidence" value="ECO:0007669"/>
    <property type="project" value="UniProtKB-ARBA"/>
</dbReference>
<evidence type="ECO:0000256" key="5">
    <source>
        <dbReference type="ARBA" id="ARBA00022692"/>
    </source>
</evidence>
<feature type="transmembrane region" description="Helical" evidence="9">
    <location>
        <begin position="347"/>
        <end position="366"/>
    </location>
</feature>
<comment type="caution">
    <text evidence="11">The sequence shown here is derived from an EMBL/GenBank/DDBJ whole genome shotgun (WGS) entry which is preliminary data.</text>
</comment>
<evidence type="ECO:0000256" key="9">
    <source>
        <dbReference type="SAM" id="Phobius"/>
    </source>
</evidence>
<dbReference type="Proteomes" id="UP000552836">
    <property type="component" value="Unassembled WGS sequence"/>
</dbReference>
<proteinExistence type="predicted"/>
<dbReference type="InterPro" id="IPR050297">
    <property type="entry name" value="LipidA_mod_glycosyltrf_83"/>
</dbReference>
<feature type="transmembrane region" description="Helical" evidence="9">
    <location>
        <begin position="290"/>
        <end position="311"/>
    </location>
</feature>
<feature type="transmembrane region" description="Helical" evidence="9">
    <location>
        <begin position="233"/>
        <end position="253"/>
    </location>
</feature>
<keyword evidence="6 9" id="KW-1133">Transmembrane helix</keyword>
<sequence>MTERSTVADDTSRGALSAPAGPDRADRMSPGSWRHTPRGRTPLVAGLVVALSGIGLLVNGTVLAFRGLLVDDEGWYLQAARAVAQGQLPYRDFAFTQGPLSPYVFAPGQALSGGSLLAGRLTALVLVLLLFAVAVGSVWRAVGPPAAAAVGILLAADTGTTWALSMAKTYGIAALCLVAMSACLLDARHRDRSMAGATLLAGLAALDRFSAVTTWVVVGLGCLFLARSTRGRVLVALAGLVPVVGYGGLYLLAPTETRFGLWGYHQLTVESGGLRARVEELFVTRLPDVVATYTIPLVLACVAVAAAVSTADTRSMLRRRPGLVVAAAGTAAFMAGNFAAGEWHSDYLLPAVPATMMLSVVAVGLASASAAPAPPSPTLPVAAVLVGAMLVLLPGWGIGVDTFPSERTALQRASDLAAPLEAVTGPDDTVLALHGAAVAVEAGRETVEGDSLGQFSYVDTPTENARRLDVLNAELLVALVRDAEPAAVLLSDWDRELLDRRGTVSTEPGDAGPFLAALEANYVEVAVQSGFSQTGSELSLYVRR</sequence>
<keyword evidence="7 9" id="KW-0472">Membrane</keyword>
<evidence type="ECO:0000313" key="11">
    <source>
        <dbReference type="EMBL" id="NIH67697.1"/>
    </source>
</evidence>
<feature type="transmembrane region" description="Helical" evidence="9">
    <location>
        <begin position="121"/>
        <end position="139"/>
    </location>
</feature>
<dbReference type="RefSeq" id="WP_166755052.1">
    <property type="nucleotide sequence ID" value="NZ_BAABJU010000012.1"/>
</dbReference>
<accession>A0A846LJI6</accession>
<evidence type="ECO:0000313" key="13">
    <source>
        <dbReference type="Proteomes" id="UP000648663"/>
    </source>
</evidence>
<dbReference type="GO" id="GO:0005886">
    <property type="term" value="C:plasma membrane"/>
    <property type="evidence" value="ECO:0007669"/>
    <property type="project" value="UniProtKB-SubCell"/>
</dbReference>
<evidence type="ECO:0000256" key="1">
    <source>
        <dbReference type="ARBA" id="ARBA00004651"/>
    </source>
</evidence>
<evidence type="ECO:0000256" key="8">
    <source>
        <dbReference type="SAM" id="MobiDB-lite"/>
    </source>
</evidence>
<protein>
    <recommendedName>
        <fullName evidence="14">Glycosyltransferase RgtA/B/C/D-like domain-containing protein</fullName>
    </recommendedName>
</protein>
<evidence type="ECO:0000313" key="12">
    <source>
        <dbReference type="Proteomes" id="UP000552836"/>
    </source>
</evidence>
<feature type="compositionally biased region" description="Basic and acidic residues" evidence="8">
    <location>
        <begin position="1"/>
        <end position="12"/>
    </location>
</feature>
<keyword evidence="2" id="KW-1003">Cell membrane</keyword>
<evidence type="ECO:0000256" key="7">
    <source>
        <dbReference type="ARBA" id="ARBA00023136"/>
    </source>
</evidence>
<feature type="transmembrane region" description="Helical" evidence="9">
    <location>
        <begin position="171"/>
        <end position="189"/>
    </location>
</feature>
<dbReference type="EMBL" id="JAAMPA010000001">
    <property type="protein sequence ID" value="NIH67697.1"/>
    <property type="molecule type" value="Genomic_DNA"/>
</dbReference>
<gene>
    <name evidence="11" type="ORF">FB380_002143</name>
    <name evidence="10" type="ORF">GCM10011589_30430</name>
</gene>
<feature type="region of interest" description="Disordered" evidence="8">
    <location>
        <begin position="1"/>
        <end position="37"/>
    </location>
</feature>
<feature type="transmembrane region" description="Helical" evidence="9">
    <location>
        <begin position="43"/>
        <end position="65"/>
    </location>
</feature>
<dbReference type="PANTHER" id="PTHR33908:SF11">
    <property type="entry name" value="MEMBRANE PROTEIN"/>
    <property type="match status" value="1"/>
</dbReference>
<evidence type="ECO:0000256" key="2">
    <source>
        <dbReference type="ARBA" id="ARBA00022475"/>
    </source>
</evidence>
<evidence type="ECO:0000256" key="4">
    <source>
        <dbReference type="ARBA" id="ARBA00022679"/>
    </source>
</evidence>
<feature type="transmembrane region" description="Helical" evidence="9">
    <location>
        <begin position="209"/>
        <end position="226"/>
    </location>
</feature>
<organism evidence="11 12">
    <name type="scientific">Modestobacter marinus</name>
    <dbReference type="NCBI Taxonomy" id="477641"/>
    <lineage>
        <taxon>Bacteria</taxon>
        <taxon>Bacillati</taxon>
        <taxon>Actinomycetota</taxon>
        <taxon>Actinomycetes</taxon>
        <taxon>Geodermatophilales</taxon>
        <taxon>Geodermatophilaceae</taxon>
        <taxon>Modestobacter</taxon>
    </lineage>
</organism>
<reference evidence="13" key="2">
    <citation type="journal article" date="2019" name="Int. J. Syst. Evol. Microbiol.">
        <title>The Global Catalogue of Microorganisms (GCM) 10K type strain sequencing project: providing services to taxonomists for standard genome sequencing and annotation.</title>
        <authorList>
            <consortium name="The Broad Institute Genomics Platform"/>
            <consortium name="The Broad Institute Genome Sequencing Center for Infectious Disease"/>
            <person name="Wu L."/>
            <person name="Ma J."/>
        </authorList>
    </citation>
    <scope>NUCLEOTIDE SEQUENCE [LARGE SCALE GENOMIC DNA]</scope>
    <source>
        <strain evidence="13">CGMCC 4.5581</strain>
    </source>
</reference>
<evidence type="ECO:0008006" key="14">
    <source>
        <dbReference type="Google" id="ProtNLM"/>
    </source>
</evidence>